<keyword evidence="2" id="KW-1185">Reference proteome</keyword>
<accession>A0A7D4TCA6</accession>
<dbReference type="EMBL" id="CP054020">
    <property type="protein sequence ID" value="QKI90186.1"/>
    <property type="molecule type" value="Genomic_DNA"/>
</dbReference>
<proteinExistence type="predicted"/>
<dbReference type="KEGG" id="txa:HQN79_11670"/>
<dbReference type="RefSeq" id="WP_173286750.1">
    <property type="nucleotide sequence ID" value="NZ_CP054020.1"/>
</dbReference>
<name>A0A7D4TCA6_9GAMM</name>
<organism evidence="1 2">
    <name type="scientific">Thiomicrorhabdus xiamenensis</name>
    <dbReference type="NCBI Taxonomy" id="2739063"/>
    <lineage>
        <taxon>Bacteria</taxon>
        <taxon>Pseudomonadati</taxon>
        <taxon>Pseudomonadota</taxon>
        <taxon>Gammaproteobacteria</taxon>
        <taxon>Thiotrichales</taxon>
        <taxon>Piscirickettsiaceae</taxon>
        <taxon>Thiomicrorhabdus</taxon>
    </lineage>
</organism>
<dbReference type="PROSITE" id="PS51257">
    <property type="entry name" value="PROKAR_LIPOPROTEIN"/>
    <property type="match status" value="1"/>
</dbReference>
<gene>
    <name evidence="1" type="ORF">HQN79_11670</name>
</gene>
<evidence type="ECO:0000313" key="1">
    <source>
        <dbReference type="EMBL" id="QKI90186.1"/>
    </source>
</evidence>
<protein>
    <submittedName>
        <fullName evidence="1">Uncharacterized protein</fullName>
    </submittedName>
</protein>
<dbReference type="AlphaFoldDB" id="A0A7D4TCA6"/>
<sequence length="388" mass="43332">MRQIILFILLIPALFSCAIPTVHQSYYKPVVQGEELKYSGNLCHGAAGAPTTMLWTLSDGISLELKTFKKEGNGKVDIKLTVAENTTIEWEQGGIQILADKKSIQTVEPQVVTRACKASPSNGIINWNNLIAVPTAFDSNGVPAKPFSSNLSSPFFSLKNFTPKTVSLQIPDISTSEKAPAHIAMHPTSLLLHEVIVRSLLSSSSRNRVVYMTENQLARYHKEVHQCQSNSEKSKHFSCEEAAYFKYKTFKEPLGAFQAKGRLWRFQSDTEMNNLKGYLNLNLPEKPFNFIWSGKEITLLDKATKETRGIELSTMSACSTIKAQLGDKIIGIGDRGTTVTFSMNLGSIKAQRYRIILPPLRINNQRRILKPIDLELRQFELGVLPINC</sequence>
<evidence type="ECO:0000313" key="2">
    <source>
        <dbReference type="Proteomes" id="UP000504724"/>
    </source>
</evidence>
<reference evidence="1 2" key="1">
    <citation type="submission" date="2020-05" db="EMBL/GenBank/DDBJ databases">
        <title>Thiomicrorhabdus sediminis sp.nov. and Thiomicrorhabdus xiamenensis sp.nov., novel sulfur-oxidizing bacteria isolated from coastal sediment.</title>
        <authorList>
            <person name="Liu X."/>
        </authorList>
    </citation>
    <scope>NUCLEOTIDE SEQUENCE [LARGE SCALE GENOMIC DNA]</scope>
    <source>
        <strain evidence="1 2">G2</strain>
    </source>
</reference>
<dbReference type="Proteomes" id="UP000504724">
    <property type="component" value="Chromosome"/>
</dbReference>